<accession>A0AA87ZI87</accession>
<dbReference type="AlphaFoldDB" id="A0AA87ZI87"/>
<comment type="caution">
    <text evidence="3">The sequence shown here is derived from an EMBL/GenBank/DDBJ whole genome shotgun (WGS) entry which is preliminary data.</text>
</comment>
<proteinExistence type="inferred from homology"/>
<gene>
    <name evidence="3" type="ORF">TIFTF001_050474</name>
</gene>
<dbReference type="GO" id="GO:0080043">
    <property type="term" value="F:quercetin 3-O-glucosyltransferase activity"/>
    <property type="evidence" value="ECO:0007669"/>
    <property type="project" value="TreeGrafter"/>
</dbReference>
<dbReference type="PANTHER" id="PTHR11926:SF986">
    <property type="entry name" value="UDP-GLYCOSYLTRANSFERASE 84A1"/>
    <property type="match status" value="1"/>
</dbReference>
<evidence type="ECO:0000313" key="4">
    <source>
        <dbReference type="Proteomes" id="UP001187192"/>
    </source>
</evidence>
<reference evidence="3" key="1">
    <citation type="submission" date="2023-07" db="EMBL/GenBank/DDBJ databases">
        <title>draft genome sequence of fig (Ficus carica).</title>
        <authorList>
            <person name="Takahashi T."/>
            <person name="Nishimura K."/>
        </authorList>
    </citation>
    <scope>NUCLEOTIDE SEQUENCE</scope>
</reference>
<sequence>MNCKFLVDVFGVGVRLWRGEPGKVVPRDDVEKCLLEATVGEKAAELKKNALKWKKAAEAAVAEGGSSDRNIEEFVEEVRRRSRVTRPGF</sequence>
<organism evidence="3 4">
    <name type="scientific">Ficus carica</name>
    <name type="common">Common fig</name>
    <dbReference type="NCBI Taxonomy" id="3494"/>
    <lineage>
        <taxon>Eukaryota</taxon>
        <taxon>Viridiplantae</taxon>
        <taxon>Streptophyta</taxon>
        <taxon>Embryophyta</taxon>
        <taxon>Tracheophyta</taxon>
        <taxon>Spermatophyta</taxon>
        <taxon>Magnoliopsida</taxon>
        <taxon>eudicotyledons</taxon>
        <taxon>Gunneridae</taxon>
        <taxon>Pentapetalae</taxon>
        <taxon>rosids</taxon>
        <taxon>fabids</taxon>
        <taxon>Rosales</taxon>
        <taxon>Moraceae</taxon>
        <taxon>Ficeae</taxon>
        <taxon>Ficus</taxon>
    </lineage>
</organism>
<dbReference type="GO" id="GO:0080044">
    <property type="term" value="F:quercetin 7-O-glucosyltransferase activity"/>
    <property type="evidence" value="ECO:0007669"/>
    <property type="project" value="TreeGrafter"/>
</dbReference>
<dbReference type="Proteomes" id="UP001187192">
    <property type="component" value="Unassembled WGS sequence"/>
</dbReference>
<dbReference type="Gene3D" id="3.40.50.2000">
    <property type="entry name" value="Glycogen Phosphorylase B"/>
    <property type="match status" value="2"/>
</dbReference>
<keyword evidence="2" id="KW-0808">Transferase</keyword>
<name>A0AA87ZI87_FICCA</name>
<protein>
    <submittedName>
        <fullName evidence="3">Uncharacterized protein</fullName>
    </submittedName>
</protein>
<evidence type="ECO:0000313" key="3">
    <source>
        <dbReference type="EMBL" id="GMN27571.1"/>
    </source>
</evidence>
<keyword evidence="4" id="KW-1185">Reference proteome</keyword>
<comment type="similarity">
    <text evidence="1">Belongs to the UDP-glycosyltransferase family.</text>
</comment>
<keyword evidence="2" id="KW-0328">Glycosyltransferase</keyword>
<evidence type="ECO:0000256" key="1">
    <source>
        <dbReference type="ARBA" id="ARBA00009995"/>
    </source>
</evidence>
<evidence type="ECO:0000256" key="2">
    <source>
        <dbReference type="ARBA" id="ARBA00022676"/>
    </source>
</evidence>
<dbReference type="SUPFAM" id="SSF53756">
    <property type="entry name" value="UDP-Glycosyltransferase/glycogen phosphorylase"/>
    <property type="match status" value="1"/>
</dbReference>
<dbReference type="EMBL" id="BTGU01008351">
    <property type="protein sequence ID" value="GMN27571.1"/>
    <property type="molecule type" value="Genomic_DNA"/>
</dbReference>
<dbReference type="PANTHER" id="PTHR11926">
    <property type="entry name" value="GLUCOSYL/GLUCURONOSYL TRANSFERASES"/>
    <property type="match status" value="1"/>
</dbReference>